<accession>A0A6N7PT83</accession>
<gene>
    <name evidence="2" type="ORF">GF068_19090</name>
</gene>
<proteinExistence type="predicted"/>
<dbReference type="GO" id="GO:0008168">
    <property type="term" value="F:methyltransferase activity"/>
    <property type="evidence" value="ECO:0007669"/>
    <property type="project" value="InterPro"/>
</dbReference>
<dbReference type="InterPro" id="IPR014777">
    <property type="entry name" value="4pyrrole_Mease_sub1"/>
</dbReference>
<dbReference type="Pfam" id="PF00590">
    <property type="entry name" value="TP_methylase"/>
    <property type="match status" value="1"/>
</dbReference>
<dbReference type="Proteomes" id="UP000440224">
    <property type="component" value="Unassembled WGS sequence"/>
</dbReference>
<dbReference type="AlphaFoldDB" id="A0A6N7PT83"/>
<evidence type="ECO:0000313" key="3">
    <source>
        <dbReference type="Proteomes" id="UP000440224"/>
    </source>
</evidence>
<dbReference type="OrthoDB" id="1459304at2"/>
<organism evidence="2 3">
    <name type="scientific">Polyangium spumosum</name>
    <dbReference type="NCBI Taxonomy" id="889282"/>
    <lineage>
        <taxon>Bacteria</taxon>
        <taxon>Pseudomonadati</taxon>
        <taxon>Myxococcota</taxon>
        <taxon>Polyangia</taxon>
        <taxon>Polyangiales</taxon>
        <taxon>Polyangiaceae</taxon>
        <taxon>Polyangium</taxon>
    </lineage>
</organism>
<reference evidence="2 3" key="1">
    <citation type="submission" date="2019-10" db="EMBL/GenBank/DDBJ databases">
        <title>A soil myxobacterium in the family Polyangiaceae.</title>
        <authorList>
            <person name="Li Y."/>
            <person name="Wang J."/>
        </authorList>
    </citation>
    <scope>NUCLEOTIDE SEQUENCE [LARGE SCALE GENOMIC DNA]</scope>
    <source>
        <strain evidence="2 3">DSM 14734</strain>
    </source>
</reference>
<dbReference type="SUPFAM" id="SSF53790">
    <property type="entry name" value="Tetrapyrrole methylase"/>
    <property type="match status" value="1"/>
</dbReference>
<sequence length="262" mass="29268">MDSKKGSLVVVGSGIKTVGHLTQEALAWIKGADKVLYVVTDPVAEGVIQRLNPEKAESLAVFYEEGKLRRETYEKMVERMIECVHAGLRTCAVYYGHPGVFAYPTHTAIRRLRKQGYEAFMLPGISAEDCLFAELGVDPGSPGCQSYEATTFVTAGFVPNPKAVLILWQVGVFGHMDYSRTHYELREIPLFVEYLSRFYSPDHEVCVYESAIFPGCKPRADWVPIRDLTKVQLTPASTLYVPASERPTPDLELCKRLGMAVR</sequence>
<dbReference type="EMBL" id="WJIE01000005">
    <property type="protein sequence ID" value="MRG94006.1"/>
    <property type="molecule type" value="Genomic_DNA"/>
</dbReference>
<comment type="caution">
    <text evidence="2">The sequence shown here is derived from an EMBL/GenBank/DDBJ whole genome shotgun (WGS) entry which is preliminary data.</text>
</comment>
<feature type="domain" description="Tetrapyrrole methylase" evidence="1">
    <location>
        <begin position="8"/>
        <end position="147"/>
    </location>
</feature>
<dbReference type="Gene3D" id="3.40.1010.10">
    <property type="entry name" value="Cobalt-precorrin-4 Transmethylase, Domain 1"/>
    <property type="match status" value="1"/>
</dbReference>
<dbReference type="InterPro" id="IPR000878">
    <property type="entry name" value="4pyrrol_Mease"/>
</dbReference>
<evidence type="ECO:0000259" key="1">
    <source>
        <dbReference type="Pfam" id="PF00590"/>
    </source>
</evidence>
<protein>
    <recommendedName>
        <fullName evidence="1">Tetrapyrrole methylase domain-containing protein</fullName>
    </recommendedName>
</protein>
<evidence type="ECO:0000313" key="2">
    <source>
        <dbReference type="EMBL" id="MRG94006.1"/>
    </source>
</evidence>
<dbReference type="RefSeq" id="WP_153820841.1">
    <property type="nucleotide sequence ID" value="NZ_WJIE01000005.1"/>
</dbReference>
<keyword evidence="3" id="KW-1185">Reference proteome</keyword>
<dbReference type="CDD" id="cd19916">
    <property type="entry name" value="OphMA_like"/>
    <property type="match status" value="1"/>
</dbReference>
<dbReference type="InterPro" id="IPR035996">
    <property type="entry name" value="4pyrrol_Methylase_sf"/>
</dbReference>
<name>A0A6N7PT83_9BACT</name>